<comment type="subcellular location">
    <subcellularLocation>
        <location evidence="1 7">Cell membrane</location>
        <topology evidence="1 7">Multi-pass membrane protein</topology>
    </subcellularLocation>
</comment>
<dbReference type="GO" id="GO:0055085">
    <property type="term" value="P:transmembrane transport"/>
    <property type="evidence" value="ECO:0007669"/>
    <property type="project" value="InterPro"/>
</dbReference>
<dbReference type="InterPro" id="IPR000515">
    <property type="entry name" value="MetI-like"/>
</dbReference>
<evidence type="ECO:0000256" key="2">
    <source>
        <dbReference type="ARBA" id="ARBA00022448"/>
    </source>
</evidence>
<dbReference type="CDD" id="cd06261">
    <property type="entry name" value="TM_PBP2"/>
    <property type="match status" value="1"/>
</dbReference>
<dbReference type="PANTHER" id="PTHR43744:SF8">
    <property type="entry name" value="SN-GLYCEROL-3-PHOSPHATE TRANSPORT SYSTEM PERMEASE PROTEIN UGPE"/>
    <property type="match status" value="1"/>
</dbReference>
<feature type="domain" description="ABC transmembrane type-1" evidence="8">
    <location>
        <begin position="72"/>
        <end position="263"/>
    </location>
</feature>
<dbReference type="PANTHER" id="PTHR43744">
    <property type="entry name" value="ABC TRANSPORTER PERMEASE PROTEIN MG189-RELATED-RELATED"/>
    <property type="match status" value="1"/>
</dbReference>
<evidence type="ECO:0000256" key="7">
    <source>
        <dbReference type="RuleBase" id="RU363032"/>
    </source>
</evidence>
<evidence type="ECO:0000256" key="4">
    <source>
        <dbReference type="ARBA" id="ARBA00022692"/>
    </source>
</evidence>
<feature type="transmembrane region" description="Helical" evidence="7">
    <location>
        <begin position="71"/>
        <end position="98"/>
    </location>
</feature>
<evidence type="ECO:0000256" key="5">
    <source>
        <dbReference type="ARBA" id="ARBA00022989"/>
    </source>
</evidence>
<keyword evidence="3" id="KW-1003">Cell membrane</keyword>
<dbReference type="Proteomes" id="UP000515909">
    <property type="component" value="Chromosome"/>
</dbReference>
<feature type="transmembrane region" description="Helical" evidence="7">
    <location>
        <begin position="12"/>
        <end position="36"/>
    </location>
</feature>
<evidence type="ECO:0000259" key="8">
    <source>
        <dbReference type="PROSITE" id="PS50928"/>
    </source>
</evidence>
<dbReference type="PROSITE" id="PS50928">
    <property type="entry name" value="ABC_TM1"/>
    <property type="match status" value="1"/>
</dbReference>
<keyword evidence="2 7" id="KW-0813">Transport</keyword>
<comment type="similarity">
    <text evidence="7">Belongs to the binding-protein-dependent transport system permease family.</text>
</comment>
<dbReference type="RefSeq" id="WP_187034122.1">
    <property type="nucleotide sequence ID" value="NZ_CP060286.1"/>
</dbReference>
<sequence>MKRIGTKIVRLFTHIFLIGYTAVSLYPILWMAFYSFKDNNEIFLKNPFGIPTVFRIENYVHAWRQYNIPMYFLNSVAVAAATIGLTILLSLMFSYATARMKWKLSTASRIYVMAGMYIPVQIILVPLVIIVRNFNLSNSLLSLIIPYTAFELGFSTIVFYGYMKQIPYELEEAATIDGANIYTTFFRIILPLVKPAIATMIIFVFLYSWNEFTMALVLISNDVLKTLPLGLVTFQGQFQTDWGGMGAAMVIASVPTIIIYLLFNRQLESALTVGAAVKG</sequence>
<dbReference type="GO" id="GO:0005886">
    <property type="term" value="C:plasma membrane"/>
    <property type="evidence" value="ECO:0007669"/>
    <property type="project" value="UniProtKB-SubCell"/>
</dbReference>
<dbReference type="KEGG" id="cfem:HCR03_09785"/>
<keyword evidence="5 7" id="KW-1133">Transmembrane helix</keyword>
<feature type="transmembrane region" description="Helical" evidence="7">
    <location>
        <begin position="184"/>
        <end position="209"/>
    </location>
</feature>
<evidence type="ECO:0000256" key="1">
    <source>
        <dbReference type="ARBA" id="ARBA00004651"/>
    </source>
</evidence>
<accession>A0A7G8T646</accession>
<dbReference type="Pfam" id="PF00528">
    <property type="entry name" value="BPD_transp_1"/>
    <property type="match status" value="1"/>
</dbReference>
<dbReference type="Gene3D" id="1.10.3720.10">
    <property type="entry name" value="MetI-like"/>
    <property type="match status" value="1"/>
</dbReference>
<evidence type="ECO:0000313" key="9">
    <source>
        <dbReference type="EMBL" id="QNK39087.1"/>
    </source>
</evidence>
<feature type="transmembrane region" description="Helical" evidence="7">
    <location>
        <begin position="242"/>
        <end position="263"/>
    </location>
</feature>
<keyword evidence="6 7" id="KW-0472">Membrane</keyword>
<evidence type="ECO:0000256" key="6">
    <source>
        <dbReference type="ARBA" id="ARBA00023136"/>
    </source>
</evidence>
<dbReference type="AlphaFoldDB" id="A0A7G8T646"/>
<feature type="transmembrane region" description="Helical" evidence="7">
    <location>
        <begin position="110"/>
        <end position="131"/>
    </location>
</feature>
<gene>
    <name evidence="9" type="ORF">HCR03_09785</name>
</gene>
<protein>
    <submittedName>
        <fullName evidence="9">Carbohydrate ABC transporter permease</fullName>
    </submittedName>
</protein>
<feature type="transmembrane region" description="Helical" evidence="7">
    <location>
        <begin position="143"/>
        <end position="163"/>
    </location>
</feature>
<dbReference type="InterPro" id="IPR035906">
    <property type="entry name" value="MetI-like_sf"/>
</dbReference>
<evidence type="ECO:0000256" key="3">
    <source>
        <dbReference type="ARBA" id="ARBA00022475"/>
    </source>
</evidence>
<evidence type="ECO:0000313" key="10">
    <source>
        <dbReference type="Proteomes" id="UP000515909"/>
    </source>
</evidence>
<dbReference type="EMBL" id="CP060286">
    <property type="protein sequence ID" value="QNK39087.1"/>
    <property type="molecule type" value="Genomic_DNA"/>
</dbReference>
<reference evidence="9 10" key="1">
    <citation type="submission" date="2020-08" db="EMBL/GenBank/DDBJ databases">
        <title>The isolate Caproiciproducens sp. 7D4C2 produces n-caproate at mildly acidic conditions from hexoses: genome and rBOX comparison with related strains and chain-elongating bacteria.</title>
        <authorList>
            <person name="Esquivel-Elizondo S."/>
            <person name="Bagci C."/>
            <person name="Temovska M."/>
            <person name="Jeon B.S."/>
            <person name="Bessarab I."/>
            <person name="Williams R.B.H."/>
            <person name="Huson D.H."/>
            <person name="Angenent L.T."/>
        </authorList>
    </citation>
    <scope>NUCLEOTIDE SEQUENCE [LARGE SCALE GENOMIC DNA]</scope>
    <source>
        <strain evidence="9 10">7D4C2</strain>
    </source>
</reference>
<name>A0A7G8T646_9FIRM</name>
<keyword evidence="4 7" id="KW-0812">Transmembrane</keyword>
<proteinExistence type="inferred from homology"/>
<organism evidence="9 10">
    <name type="scientific">Caproicibacter fermentans</name>
    <dbReference type="NCBI Taxonomy" id="2576756"/>
    <lineage>
        <taxon>Bacteria</taxon>
        <taxon>Bacillati</taxon>
        <taxon>Bacillota</taxon>
        <taxon>Clostridia</taxon>
        <taxon>Eubacteriales</taxon>
        <taxon>Acutalibacteraceae</taxon>
        <taxon>Caproicibacter</taxon>
    </lineage>
</organism>
<dbReference type="SUPFAM" id="SSF161098">
    <property type="entry name" value="MetI-like"/>
    <property type="match status" value="1"/>
</dbReference>